<evidence type="ECO:0000256" key="1">
    <source>
        <dbReference type="ARBA" id="ARBA00006484"/>
    </source>
</evidence>
<organism evidence="3 4">
    <name type="scientific">Agrococcus baldri</name>
    <dbReference type="NCBI Taxonomy" id="153730"/>
    <lineage>
        <taxon>Bacteria</taxon>
        <taxon>Bacillati</taxon>
        <taxon>Actinomycetota</taxon>
        <taxon>Actinomycetes</taxon>
        <taxon>Micrococcales</taxon>
        <taxon>Microbacteriaceae</taxon>
        <taxon>Agrococcus</taxon>
    </lineage>
</organism>
<keyword evidence="4" id="KW-1185">Reference proteome</keyword>
<dbReference type="FunFam" id="3.40.50.720:FF:000084">
    <property type="entry name" value="Short-chain dehydrogenase reductase"/>
    <property type="match status" value="1"/>
</dbReference>
<gene>
    <name evidence="3" type="ORF">ABA31_05930</name>
</gene>
<dbReference type="EMBL" id="BJUU01000002">
    <property type="protein sequence ID" value="GEK79242.1"/>
    <property type="molecule type" value="Genomic_DNA"/>
</dbReference>
<name>A0AA87RJB3_9MICO</name>
<evidence type="ECO:0000256" key="2">
    <source>
        <dbReference type="ARBA" id="ARBA00023002"/>
    </source>
</evidence>
<keyword evidence="2" id="KW-0560">Oxidoreductase</keyword>
<protein>
    <submittedName>
        <fullName evidence="3">2,5-dichloro-2,5-cyclohexadiene-1,4-diol dehydrogenase</fullName>
    </submittedName>
</protein>
<dbReference type="NCBIfam" id="NF005559">
    <property type="entry name" value="PRK07231.1"/>
    <property type="match status" value="1"/>
</dbReference>
<proteinExistence type="inferred from homology"/>
<dbReference type="SUPFAM" id="SSF51735">
    <property type="entry name" value="NAD(P)-binding Rossmann-fold domains"/>
    <property type="match status" value="1"/>
</dbReference>
<dbReference type="Pfam" id="PF13561">
    <property type="entry name" value="adh_short_C2"/>
    <property type="match status" value="1"/>
</dbReference>
<dbReference type="Proteomes" id="UP000321749">
    <property type="component" value="Unassembled WGS sequence"/>
</dbReference>
<reference evidence="3 4" key="1">
    <citation type="submission" date="2019-07" db="EMBL/GenBank/DDBJ databases">
        <title>Whole genome shotgun sequence of Agrococcus baldri NBRC 103055.</title>
        <authorList>
            <person name="Hosoyama A."/>
            <person name="Uohara A."/>
            <person name="Ohji S."/>
            <person name="Ichikawa N."/>
        </authorList>
    </citation>
    <scope>NUCLEOTIDE SEQUENCE [LARGE SCALE GENOMIC DNA]</scope>
    <source>
        <strain evidence="3 4">NBRC 103055</strain>
    </source>
</reference>
<dbReference type="InterPro" id="IPR020904">
    <property type="entry name" value="Sc_DH/Rdtase_CS"/>
</dbReference>
<dbReference type="AlphaFoldDB" id="A0AA87RJB3"/>
<dbReference type="InterPro" id="IPR002347">
    <property type="entry name" value="SDR_fam"/>
</dbReference>
<sequence length="251" mass="25705">MARFEGKVALVTGGGSGIGEAIAKRLASEGAKVVITDIKLEAAQRVVDEIVAGGGTAAPIEANAAKPEDAKKVVEFAKSEFGALHYAVNNAGIGGAPHRTAEVPVEEWDAVVALNLNGVMYGMREQITAMLDAPEESAIVNIASIHGTVAAPNNSAYTATKHGVVGLTKNAAVEYGPEGLRINAIGPGYILTPLLENSLSQEARDAMAAKQALGRLGSADEIAAVVAFLLSDDASFVTGTYMIADGGYTAV</sequence>
<accession>A0AA87RJB3</accession>
<dbReference type="PRINTS" id="PR00081">
    <property type="entry name" value="GDHRDH"/>
</dbReference>
<dbReference type="RefSeq" id="WP_146792608.1">
    <property type="nucleotide sequence ID" value="NZ_BJUU01000002.1"/>
</dbReference>
<evidence type="ECO:0000313" key="4">
    <source>
        <dbReference type="Proteomes" id="UP000321749"/>
    </source>
</evidence>
<dbReference type="Gene3D" id="3.40.50.720">
    <property type="entry name" value="NAD(P)-binding Rossmann-like Domain"/>
    <property type="match status" value="1"/>
</dbReference>
<dbReference type="PROSITE" id="PS00061">
    <property type="entry name" value="ADH_SHORT"/>
    <property type="match status" value="1"/>
</dbReference>
<dbReference type="PANTHER" id="PTHR24321">
    <property type="entry name" value="DEHYDROGENASES, SHORT CHAIN"/>
    <property type="match status" value="1"/>
</dbReference>
<dbReference type="InterPro" id="IPR036291">
    <property type="entry name" value="NAD(P)-bd_dom_sf"/>
</dbReference>
<dbReference type="PRINTS" id="PR00080">
    <property type="entry name" value="SDRFAMILY"/>
</dbReference>
<comment type="similarity">
    <text evidence="1">Belongs to the short-chain dehydrogenases/reductases (SDR) family.</text>
</comment>
<comment type="caution">
    <text evidence="3">The sequence shown here is derived from an EMBL/GenBank/DDBJ whole genome shotgun (WGS) entry which is preliminary data.</text>
</comment>
<dbReference type="GO" id="GO:0016491">
    <property type="term" value="F:oxidoreductase activity"/>
    <property type="evidence" value="ECO:0007669"/>
    <property type="project" value="UniProtKB-KW"/>
</dbReference>
<evidence type="ECO:0000313" key="3">
    <source>
        <dbReference type="EMBL" id="GEK79242.1"/>
    </source>
</evidence>
<dbReference type="PANTHER" id="PTHR24321:SF8">
    <property type="entry name" value="ESTRADIOL 17-BETA-DEHYDROGENASE 8-RELATED"/>
    <property type="match status" value="1"/>
</dbReference>
<dbReference type="CDD" id="cd05233">
    <property type="entry name" value="SDR_c"/>
    <property type="match status" value="1"/>
</dbReference>